<dbReference type="InterPro" id="IPR056264">
    <property type="entry name" value="R2_ABCA1-4-like"/>
</dbReference>
<keyword evidence="3" id="KW-1185">Reference proteome</keyword>
<sequence length="311" mass="34528">MRPNLRDISVSVKSGEVLCFVSSDIATNYDVLCCISGWARCDGGCVLLDGKKIGWRHPLSPVTIGYSPRTEYHSHLLTTRQSLEFFCSLRGIVKVKREVDRIIKMFKLDSVADFSPNLMSDGTLARFRVAVAMVGEPDVVLLHQPFGSLDSSGKSIVFDAINWIKKRSKIVILTSNSIDECAHLASRVAIIVCGQVVLVSSPQGIRTRFSDSYSLTARVASCDKNQADILVQSLRQRFPQSEIFVDSLSYLHVLLPFRTDSLGEIFRLMESVKKHLQVSDFVLRHTTLDNVIEALERGTGAPSKRPSVISP</sequence>
<dbReference type="GO" id="GO:0140359">
    <property type="term" value="F:ABC-type transporter activity"/>
    <property type="evidence" value="ECO:0007669"/>
    <property type="project" value="InterPro"/>
</dbReference>
<dbReference type="Gene3D" id="3.40.50.300">
    <property type="entry name" value="P-loop containing nucleotide triphosphate hydrolases"/>
    <property type="match status" value="1"/>
</dbReference>
<dbReference type="Proteomes" id="UP000735302">
    <property type="component" value="Unassembled WGS sequence"/>
</dbReference>
<organism evidence="2 3">
    <name type="scientific">Plakobranchus ocellatus</name>
    <dbReference type="NCBI Taxonomy" id="259542"/>
    <lineage>
        <taxon>Eukaryota</taxon>
        <taxon>Metazoa</taxon>
        <taxon>Spiralia</taxon>
        <taxon>Lophotrochozoa</taxon>
        <taxon>Mollusca</taxon>
        <taxon>Gastropoda</taxon>
        <taxon>Heterobranchia</taxon>
        <taxon>Euthyneura</taxon>
        <taxon>Panpulmonata</taxon>
        <taxon>Sacoglossa</taxon>
        <taxon>Placobranchoidea</taxon>
        <taxon>Plakobranchidae</taxon>
        <taxon>Plakobranchus</taxon>
    </lineage>
</organism>
<name>A0AAV4DM49_9GAST</name>
<evidence type="ECO:0000313" key="3">
    <source>
        <dbReference type="Proteomes" id="UP000735302"/>
    </source>
</evidence>
<dbReference type="AlphaFoldDB" id="A0AAV4DM49"/>
<dbReference type="EMBL" id="BLXT01007988">
    <property type="protein sequence ID" value="GFO45074.1"/>
    <property type="molecule type" value="Genomic_DNA"/>
</dbReference>
<protein>
    <recommendedName>
        <fullName evidence="1">ABC transporter domain-containing protein</fullName>
    </recommendedName>
</protein>
<accession>A0AAV4DM49</accession>
<feature type="domain" description="ABC transporter" evidence="1">
    <location>
        <begin position="1"/>
        <end position="218"/>
    </location>
</feature>
<gene>
    <name evidence="2" type="ORF">PoB_007157900</name>
</gene>
<dbReference type="InterPro" id="IPR026082">
    <property type="entry name" value="ABCA"/>
</dbReference>
<proteinExistence type="predicted"/>
<reference evidence="2 3" key="1">
    <citation type="journal article" date="2021" name="Elife">
        <title>Chloroplast acquisition without the gene transfer in kleptoplastic sea slugs, Plakobranchus ocellatus.</title>
        <authorList>
            <person name="Maeda T."/>
            <person name="Takahashi S."/>
            <person name="Yoshida T."/>
            <person name="Shimamura S."/>
            <person name="Takaki Y."/>
            <person name="Nagai Y."/>
            <person name="Toyoda A."/>
            <person name="Suzuki Y."/>
            <person name="Arimoto A."/>
            <person name="Ishii H."/>
            <person name="Satoh N."/>
            <person name="Nishiyama T."/>
            <person name="Hasebe M."/>
            <person name="Maruyama T."/>
            <person name="Minagawa J."/>
            <person name="Obokata J."/>
            <person name="Shigenobu S."/>
        </authorList>
    </citation>
    <scope>NUCLEOTIDE SEQUENCE [LARGE SCALE GENOMIC DNA]</scope>
</reference>
<comment type="caution">
    <text evidence="2">The sequence shown here is derived from an EMBL/GenBank/DDBJ whole genome shotgun (WGS) entry which is preliminary data.</text>
</comment>
<evidence type="ECO:0000259" key="1">
    <source>
        <dbReference type="PROSITE" id="PS50893"/>
    </source>
</evidence>
<dbReference type="GO" id="GO:0016887">
    <property type="term" value="F:ATP hydrolysis activity"/>
    <property type="evidence" value="ECO:0007669"/>
    <property type="project" value="InterPro"/>
</dbReference>
<dbReference type="InterPro" id="IPR027417">
    <property type="entry name" value="P-loop_NTPase"/>
</dbReference>
<dbReference type="GO" id="GO:0005319">
    <property type="term" value="F:lipid transporter activity"/>
    <property type="evidence" value="ECO:0007669"/>
    <property type="project" value="TreeGrafter"/>
</dbReference>
<dbReference type="GO" id="GO:0005524">
    <property type="term" value="F:ATP binding"/>
    <property type="evidence" value="ECO:0007669"/>
    <property type="project" value="InterPro"/>
</dbReference>
<evidence type="ECO:0000313" key="2">
    <source>
        <dbReference type="EMBL" id="GFO45074.1"/>
    </source>
</evidence>
<dbReference type="Pfam" id="PF23321">
    <property type="entry name" value="R1_ABCA1"/>
    <property type="match status" value="1"/>
</dbReference>
<dbReference type="PROSITE" id="PS50893">
    <property type="entry name" value="ABC_TRANSPORTER_2"/>
    <property type="match status" value="1"/>
</dbReference>
<dbReference type="PANTHER" id="PTHR19229">
    <property type="entry name" value="ATP-BINDING CASSETTE TRANSPORTER SUBFAMILY A ABCA"/>
    <property type="match status" value="1"/>
</dbReference>
<dbReference type="PANTHER" id="PTHR19229:SF250">
    <property type="entry name" value="ABC TRANSPORTER DOMAIN-CONTAINING PROTEIN-RELATED"/>
    <property type="match status" value="1"/>
</dbReference>
<dbReference type="GO" id="GO:0016020">
    <property type="term" value="C:membrane"/>
    <property type="evidence" value="ECO:0007669"/>
    <property type="project" value="InterPro"/>
</dbReference>
<dbReference type="InterPro" id="IPR003439">
    <property type="entry name" value="ABC_transporter-like_ATP-bd"/>
</dbReference>
<dbReference type="SUPFAM" id="SSF52540">
    <property type="entry name" value="P-loop containing nucleoside triphosphate hydrolases"/>
    <property type="match status" value="1"/>
</dbReference>